<keyword evidence="4" id="KW-1185">Reference proteome</keyword>
<dbReference type="Proteomes" id="UP000187209">
    <property type="component" value="Unassembled WGS sequence"/>
</dbReference>
<feature type="transmembrane region" description="Helical" evidence="1">
    <location>
        <begin position="88"/>
        <end position="107"/>
    </location>
</feature>
<protein>
    <recommendedName>
        <fullName evidence="5">Transmembrane protein</fullName>
    </recommendedName>
</protein>
<evidence type="ECO:0008006" key="5">
    <source>
        <dbReference type="Google" id="ProtNLM"/>
    </source>
</evidence>
<dbReference type="AlphaFoldDB" id="A0A1R2CTW8"/>
<evidence type="ECO:0000256" key="1">
    <source>
        <dbReference type="SAM" id="Phobius"/>
    </source>
</evidence>
<reference evidence="3 4" key="1">
    <citation type="submission" date="2016-11" db="EMBL/GenBank/DDBJ databases">
        <title>The macronuclear genome of Stentor coeruleus: a giant cell with tiny introns.</title>
        <authorList>
            <person name="Slabodnick M."/>
            <person name="Ruby J.G."/>
            <person name="Reiff S.B."/>
            <person name="Swart E.C."/>
            <person name="Gosai S."/>
            <person name="Prabakaran S."/>
            <person name="Witkowska E."/>
            <person name="Larue G.E."/>
            <person name="Fisher S."/>
            <person name="Freeman R.M."/>
            <person name="Gunawardena J."/>
            <person name="Chu W."/>
            <person name="Stover N.A."/>
            <person name="Gregory B.D."/>
            <person name="Nowacki M."/>
            <person name="Derisi J."/>
            <person name="Roy S.W."/>
            <person name="Marshall W.F."/>
            <person name="Sood P."/>
        </authorList>
    </citation>
    <scope>NUCLEOTIDE SEQUENCE [LARGE SCALE GENOMIC DNA]</scope>
    <source>
        <strain evidence="3">WM001</strain>
    </source>
</reference>
<evidence type="ECO:0000313" key="4">
    <source>
        <dbReference type="Proteomes" id="UP000187209"/>
    </source>
</evidence>
<keyword evidence="1" id="KW-1133">Transmembrane helix</keyword>
<name>A0A1R2CTW8_9CILI</name>
<keyword evidence="1" id="KW-0812">Transmembrane</keyword>
<feature type="signal peptide" evidence="2">
    <location>
        <begin position="1"/>
        <end position="16"/>
    </location>
</feature>
<keyword evidence="1" id="KW-0472">Membrane</keyword>
<keyword evidence="2" id="KW-0732">Signal</keyword>
<dbReference type="EMBL" id="MPUH01000062">
    <property type="protein sequence ID" value="OMJ92410.1"/>
    <property type="molecule type" value="Genomic_DNA"/>
</dbReference>
<evidence type="ECO:0000256" key="2">
    <source>
        <dbReference type="SAM" id="SignalP"/>
    </source>
</evidence>
<accession>A0A1R2CTW8</accession>
<feature type="chain" id="PRO_5011960923" description="Transmembrane protein" evidence="2">
    <location>
        <begin position="17"/>
        <end position="128"/>
    </location>
</feature>
<sequence>MILGLLIYGFLALAQQVPFNSEIYSDPICNNKGPCNECLFTELRQIDSCYETGFIQKIYCTMTSNLNNTQEIFYISSCQPKGTKSINFFIQLWALFIALTGVLYYNWQQLKSLKTQDEKITLASIINT</sequence>
<gene>
    <name evidence="3" type="ORF">SteCoe_4858</name>
</gene>
<proteinExistence type="predicted"/>
<organism evidence="3 4">
    <name type="scientific">Stentor coeruleus</name>
    <dbReference type="NCBI Taxonomy" id="5963"/>
    <lineage>
        <taxon>Eukaryota</taxon>
        <taxon>Sar</taxon>
        <taxon>Alveolata</taxon>
        <taxon>Ciliophora</taxon>
        <taxon>Postciliodesmatophora</taxon>
        <taxon>Heterotrichea</taxon>
        <taxon>Heterotrichida</taxon>
        <taxon>Stentoridae</taxon>
        <taxon>Stentor</taxon>
    </lineage>
</organism>
<evidence type="ECO:0000313" key="3">
    <source>
        <dbReference type="EMBL" id="OMJ92410.1"/>
    </source>
</evidence>
<comment type="caution">
    <text evidence="3">The sequence shown here is derived from an EMBL/GenBank/DDBJ whole genome shotgun (WGS) entry which is preliminary data.</text>
</comment>